<dbReference type="GO" id="GO:0005960">
    <property type="term" value="C:glycine cleavage complex"/>
    <property type="evidence" value="ECO:0007669"/>
    <property type="project" value="InterPro"/>
</dbReference>
<comment type="catalytic activity">
    <reaction evidence="6 7">
        <text>N(6)-[(R)-S(8)-aminomethyldihydrolipoyl]-L-lysyl-[protein] + (6S)-5,6,7,8-tetrahydrofolate = N(6)-[(R)-dihydrolipoyl]-L-lysyl-[protein] + (6R)-5,10-methylene-5,6,7,8-tetrahydrofolate + NH4(+)</text>
        <dbReference type="Rhea" id="RHEA:16945"/>
        <dbReference type="Rhea" id="RHEA-COMP:10475"/>
        <dbReference type="Rhea" id="RHEA-COMP:10492"/>
        <dbReference type="ChEBI" id="CHEBI:15636"/>
        <dbReference type="ChEBI" id="CHEBI:28938"/>
        <dbReference type="ChEBI" id="CHEBI:57453"/>
        <dbReference type="ChEBI" id="CHEBI:83100"/>
        <dbReference type="ChEBI" id="CHEBI:83143"/>
        <dbReference type="EC" id="2.1.2.10"/>
    </reaction>
</comment>
<dbReference type="Pfam" id="PF01571">
    <property type="entry name" value="GCV_T"/>
    <property type="match status" value="1"/>
</dbReference>
<evidence type="ECO:0000256" key="7">
    <source>
        <dbReference type="HAMAP-Rule" id="MF_00259"/>
    </source>
</evidence>
<evidence type="ECO:0000256" key="8">
    <source>
        <dbReference type="PIRSR" id="PIRSR006487-1"/>
    </source>
</evidence>
<evidence type="ECO:0000313" key="11">
    <source>
        <dbReference type="EMBL" id="AEW04579.1"/>
    </source>
</evidence>
<evidence type="ECO:0000256" key="5">
    <source>
        <dbReference type="ARBA" id="ARBA00031395"/>
    </source>
</evidence>
<proteinExistence type="inferred from homology"/>
<organism evidence="11 12">
    <name type="scientific">Sulfobacillus acidophilus (strain ATCC 700253 / DSM 10332 / NAL)</name>
    <dbReference type="NCBI Taxonomy" id="679936"/>
    <lineage>
        <taxon>Bacteria</taxon>
        <taxon>Bacillati</taxon>
        <taxon>Bacillota</taxon>
        <taxon>Clostridia</taxon>
        <taxon>Eubacteriales</taxon>
        <taxon>Clostridiales Family XVII. Incertae Sedis</taxon>
        <taxon>Sulfobacillus</taxon>
    </lineage>
</organism>
<dbReference type="HOGENOM" id="CLU_007884_10_2_9"/>
<dbReference type="SUPFAM" id="SSF103025">
    <property type="entry name" value="Folate-binding domain"/>
    <property type="match status" value="1"/>
</dbReference>
<dbReference type="InterPro" id="IPR013977">
    <property type="entry name" value="GcvT_C"/>
</dbReference>
<comment type="subunit">
    <text evidence="7">The glycine cleavage system is composed of four proteins: P, T, L and H.</text>
</comment>
<dbReference type="STRING" id="679936.Sulac_1079"/>
<dbReference type="InterPro" id="IPR006222">
    <property type="entry name" value="GCVT_N"/>
</dbReference>
<keyword evidence="12" id="KW-1185">Reference proteome</keyword>
<reference evidence="12" key="1">
    <citation type="submission" date="2011-12" db="EMBL/GenBank/DDBJ databases">
        <title>The complete genome of chromosome of Sulfobacillus acidophilus DSM 10332.</title>
        <authorList>
            <person name="Lucas S."/>
            <person name="Han J."/>
            <person name="Lapidus A."/>
            <person name="Bruce D."/>
            <person name="Goodwin L."/>
            <person name="Pitluck S."/>
            <person name="Peters L."/>
            <person name="Kyrpides N."/>
            <person name="Mavromatis K."/>
            <person name="Ivanova N."/>
            <person name="Mikhailova N."/>
            <person name="Chertkov O."/>
            <person name="Saunders E."/>
            <person name="Detter J.C."/>
            <person name="Tapia R."/>
            <person name="Han C."/>
            <person name="Land M."/>
            <person name="Hauser L."/>
            <person name="Markowitz V."/>
            <person name="Cheng J.-F."/>
            <person name="Hugenholtz P."/>
            <person name="Woyke T."/>
            <person name="Wu D."/>
            <person name="Pukall R."/>
            <person name="Gehrich-Schroeter G."/>
            <person name="Schneider S."/>
            <person name="Klenk H.-P."/>
            <person name="Eisen J.A."/>
        </authorList>
    </citation>
    <scope>NUCLEOTIDE SEQUENCE [LARGE SCALE GENOMIC DNA]</scope>
    <source>
        <strain evidence="12">ATCC 700253 / DSM 10332 / NAL</strain>
    </source>
</reference>
<feature type="binding site" evidence="8">
    <location>
        <position position="195"/>
    </location>
    <ligand>
        <name>substrate</name>
    </ligand>
</feature>
<protein>
    <recommendedName>
        <fullName evidence="2 7">Aminomethyltransferase</fullName>
        <ecNumber evidence="2 7">2.1.2.10</ecNumber>
    </recommendedName>
    <alternativeName>
        <fullName evidence="5 7">Glycine cleavage system T protein</fullName>
    </alternativeName>
</protein>
<dbReference type="Gene3D" id="2.40.30.110">
    <property type="entry name" value="Aminomethyltransferase beta-barrel domains"/>
    <property type="match status" value="1"/>
</dbReference>
<dbReference type="InterPro" id="IPR027266">
    <property type="entry name" value="TrmE/GcvT-like"/>
</dbReference>
<dbReference type="SUPFAM" id="SSF101790">
    <property type="entry name" value="Aminomethyltransferase beta-barrel domain"/>
    <property type="match status" value="1"/>
</dbReference>
<dbReference type="PATRIC" id="fig|679936.5.peg.1138"/>
<dbReference type="Pfam" id="PF08669">
    <property type="entry name" value="GCV_T_C"/>
    <property type="match status" value="1"/>
</dbReference>
<dbReference type="PANTHER" id="PTHR43757">
    <property type="entry name" value="AMINOMETHYLTRANSFERASE"/>
    <property type="match status" value="1"/>
</dbReference>
<comment type="similarity">
    <text evidence="1 7">Belongs to the GcvT family.</text>
</comment>
<dbReference type="NCBIfam" id="TIGR00528">
    <property type="entry name" value="gcvT"/>
    <property type="match status" value="1"/>
</dbReference>
<accession>G8TTY8</accession>
<dbReference type="GO" id="GO:0019464">
    <property type="term" value="P:glycine decarboxylation via glycine cleavage system"/>
    <property type="evidence" value="ECO:0007669"/>
    <property type="project" value="UniProtKB-UniRule"/>
</dbReference>
<name>G8TTY8_SULAD</name>
<evidence type="ECO:0000259" key="10">
    <source>
        <dbReference type="Pfam" id="PF08669"/>
    </source>
</evidence>
<evidence type="ECO:0000256" key="1">
    <source>
        <dbReference type="ARBA" id="ARBA00008609"/>
    </source>
</evidence>
<evidence type="ECO:0000256" key="6">
    <source>
        <dbReference type="ARBA" id="ARBA00047665"/>
    </source>
</evidence>
<dbReference type="GO" id="GO:0005829">
    <property type="term" value="C:cytosol"/>
    <property type="evidence" value="ECO:0007669"/>
    <property type="project" value="TreeGrafter"/>
</dbReference>
<dbReference type="Proteomes" id="UP000005439">
    <property type="component" value="Chromosome"/>
</dbReference>
<dbReference type="EC" id="2.1.2.10" evidence="2 7"/>
<evidence type="ECO:0000256" key="3">
    <source>
        <dbReference type="ARBA" id="ARBA00022576"/>
    </source>
</evidence>
<gene>
    <name evidence="7" type="primary">gcvT</name>
    <name evidence="11" type="ordered locus">Sulac_1079</name>
</gene>
<evidence type="ECO:0000256" key="4">
    <source>
        <dbReference type="ARBA" id="ARBA00022679"/>
    </source>
</evidence>
<dbReference type="FunFam" id="3.30.70.1400:FF:000001">
    <property type="entry name" value="Aminomethyltransferase"/>
    <property type="match status" value="1"/>
</dbReference>
<dbReference type="InterPro" id="IPR006223">
    <property type="entry name" value="GcvT"/>
</dbReference>
<dbReference type="PIRSF" id="PIRSF006487">
    <property type="entry name" value="GcvT"/>
    <property type="match status" value="1"/>
</dbReference>
<dbReference type="InterPro" id="IPR029043">
    <property type="entry name" value="GcvT/YgfZ_C"/>
</dbReference>
<dbReference type="GO" id="GO:0004047">
    <property type="term" value="F:aminomethyltransferase activity"/>
    <property type="evidence" value="ECO:0007669"/>
    <property type="project" value="UniProtKB-UniRule"/>
</dbReference>
<dbReference type="PANTHER" id="PTHR43757:SF2">
    <property type="entry name" value="AMINOMETHYLTRANSFERASE, MITOCHONDRIAL"/>
    <property type="match status" value="1"/>
</dbReference>
<evidence type="ECO:0000259" key="9">
    <source>
        <dbReference type="Pfam" id="PF01571"/>
    </source>
</evidence>
<evidence type="ECO:0000256" key="2">
    <source>
        <dbReference type="ARBA" id="ARBA00012616"/>
    </source>
</evidence>
<dbReference type="EMBL" id="CP003179">
    <property type="protein sequence ID" value="AEW04579.1"/>
    <property type="molecule type" value="Genomic_DNA"/>
</dbReference>
<dbReference type="HAMAP" id="MF_00259">
    <property type="entry name" value="GcvT"/>
    <property type="match status" value="1"/>
</dbReference>
<keyword evidence="4 7" id="KW-0808">Transferase</keyword>
<dbReference type="FunFam" id="4.10.1250.10:FF:000001">
    <property type="entry name" value="Aminomethyltransferase"/>
    <property type="match status" value="1"/>
</dbReference>
<feature type="domain" description="Aminomethyltransferase C-terminal" evidence="10">
    <location>
        <begin position="277"/>
        <end position="354"/>
    </location>
</feature>
<reference evidence="11 12" key="2">
    <citation type="journal article" date="2012" name="Stand. Genomic Sci.">
        <title>Complete genome sequence of the moderately thermophilic mineral-sulfide-oxidizing firmicute Sulfobacillus acidophilus type strain (NAL(T)).</title>
        <authorList>
            <person name="Anderson I."/>
            <person name="Chertkov O."/>
            <person name="Chen A."/>
            <person name="Saunders E."/>
            <person name="Lapidus A."/>
            <person name="Nolan M."/>
            <person name="Lucas S."/>
            <person name="Hammon N."/>
            <person name="Deshpande S."/>
            <person name="Cheng J.F."/>
            <person name="Han C."/>
            <person name="Tapia R."/>
            <person name="Goodwin L.A."/>
            <person name="Pitluck S."/>
            <person name="Liolios K."/>
            <person name="Pagani I."/>
            <person name="Ivanova N."/>
            <person name="Mikhailova N."/>
            <person name="Pati A."/>
            <person name="Palaniappan K."/>
            <person name="Land M."/>
            <person name="Pan C."/>
            <person name="Rohde M."/>
            <person name="Pukall R."/>
            <person name="Goker M."/>
            <person name="Detter J.C."/>
            <person name="Woyke T."/>
            <person name="Bristow J."/>
            <person name="Eisen J.A."/>
            <person name="Markowitz V."/>
            <person name="Hugenholtz P."/>
            <person name="Kyrpides N.C."/>
            <person name="Klenk H.P."/>
            <person name="Mavromatis K."/>
        </authorList>
    </citation>
    <scope>NUCLEOTIDE SEQUENCE [LARGE SCALE GENOMIC DNA]</scope>
    <source>
        <strain evidence="12">ATCC 700253 / DSM 10332 / NAL</strain>
    </source>
</reference>
<feature type="domain" description="GCVT N-terminal" evidence="9">
    <location>
        <begin position="6"/>
        <end position="259"/>
    </location>
</feature>
<evidence type="ECO:0000313" key="12">
    <source>
        <dbReference type="Proteomes" id="UP000005439"/>
    </source>
</evidence>
<comment type="function">
    <text evidence="7">The glycine cleavage system catalyzes the degradation of glycine.</text>
</comment>
<dbReference type="InterPro" id="IPR028896">
    <property type="entry name" value="GcvT/YgfZ/DmdA"/>
</dbReference>
<sequence>MHTTPLTDWHRAHGAKMAEFGGFLMPMEYQGIIAEHQAVRTKAGIFDVSHMGEFDVKGPDAAAFLDYLVTHRPSGLALGQALYSPMCYETGGTVDDVLVYRKDRDHFMMVVNAANWENDWQWVNQKAEGFNVQLADQSESTALLAVQGPEAVDKLQELTPADLGAIRFYHAVSGTVMGFPAWISRTGYTGEDGFELYIAPEAALPIWEELVNQKGITPAGLGARDTLRLEAGLPLYGHELSRTISPVEAGLERFIKWDKPFVGREALIDMKDRGLTRQLVGLTVTGGIARAGYPVYADEADWMGQITSGSYAPTLKQAIAMALVPPAWTTPGTSLKVGIRDRKADATVVPLPFYRRPRKKS</sequence>
<dbReference type="KEGG" id="sap:Sulac_1079"/>
<keyword evidence="3 7" id="KW-0032">Aminotransferase</keyword>
<dbReference type="Gene3D" id="3.30.70.1400">
    <property type="entry name" value="Aminomethyltransferase beta-barrel domains"/>
    <property type="match status" value="1"/>
</dbReference>
<dbReference type="AlphaFoldDB" id="G8TTY8"/>
<dbReference type="InterPro" id="IPR022903">
    <property type="entry name" value="GcvT_bac"/>
</dbReference>
<dbReference type="Gene3D" id="4.10.1250.10">
    <property type="entry name" value="Aminomethyltransferase fragment"/>
    <property type="match status" value="1"/>
</dbReference>
<dbReference type="NCBIfam" id="NF001567">
    <property type="entry name" value="PRK00389.1"/>
    <property type="match status" value="1"/>
</dbReference>
<dbReference type="Gene3D" id="3.30.1360.120">
    <property type="entry name" value="Probable tRNA modification gtpase trme, domain 1"/>
    <property type="match status" value="1"/>
</dbReference>
<dbReference type="GO" id="GO:0008483">
    <property type="term" value="F:transaminase activity"/>
    <property type="evidence" value="ECO:0007669"/>
    <property type="project" value="UniProtKB-KW"/>
</dbReference>